<protein>
    <recommendedName>
        <fullName evidence="4">Secreted protein</fullName>
    </recommendedName>
</protein>
<dbReference type="EMBL" id="JAAXOS010000001">
    <property type="protein sequence ID" value="NKY24846.1"/>
    <property type="molecule type" value="Genomic_DNA"/>
</dbReference>
<accession>A0A7X6KZ51</accession>
<gene>
    <name evidence="2" type="ORF">HGB38_01130</name>
</gene>
<feature type="chain" id="PRO_5031357872" description="Secreted protein" evidence="1">
    <location>
        <begin position="28"/>
        <end position="101"/>
    </location>
</feature>
<name>A0A7X6KZ51_9NOCA</name>
<sequence>MIRTAGFVGALALAGAAAMLSAGTAQAAVGTLSINGELHADPVGCLNTDGTFYTTFQITVVNSTDRAVTLYSGRDCTGSVVGELPVEKIGYLPKGGSVSVS</sequence>
<reference evidence="2 3" key="1">
    <citation type="submission" date="2020-04" db="EMBL/GenBank/DDBJ databases">
        <title>MicrobeNet Type strains.</title>
        <authorList>
            <person name="Nicholson A.C."/>
        </authorList>
    </citation>
    <scope>NUCLEOTIDE SEQUENCE [LARGE SCALE GENOMIC DNA]</scope>
    <source>
        <strain evidence="2 3">DSM 44956</strain>
    </source>
</reference>
<keyword evidence="3" id="KW-1185">Reference proteome</keyword>
<comment type="caution">
    <text evidence="2">The sequence shown here is derived from an EMBL/GenBank/DDBJ whole genome shotgun (WGS) entry which is preliminary data.</text>
</comment>
<dbReference type="Proteomes" id="UP000540698">
    <property type="component" value="Unassembled WGS sequence"/>
</dbReference>
<evidence type="ECO:0008006" key="4">
    <source>
        <dbReference type="Google" id="ProtNLM"/>
    </source>
</evidence>
<dbReference type="RefSeq" id="WP_040871783.1">
    <property type="nucleotide sequence ID" value="NZ_JAAXOS010000001.1"/>
</dbReference>
<proteinExistence type="predicted"/>
<dbReference type="AlphaFoldDB" id="A0A7X6KZ51"/>
<keyword evidence="1" id="KW-0732">Signal</keyword>
<organism evidence="2 3">
    <name type="scientific">Nocardia gamkensis</name>
    <dbReference type="NCBI Taxonomy" id="352869"/>
    <lineage>
        <taxon>Bacteria</taxon>
        <taxon>Bacillati</taxon>
        <taxon>Actinomycetota</taxon>
        <taxon>Actinomycetes</taxon>
        <taxon>Mycobacteriales</taxon>
        <taxon>Nocardiaceae</taxon>
        <taxon>Nocardia</taxon>
    </lineage>
</organism>
<feature type="signal peptide" evidence="1">
    <location>
        <begin position="1"/>
        <end position="27"/>
    </location>
</feature>
<evidence type="ECO:0000313" key="3">
    <source>
        <dbReference type="Proteomes" id="UP000540698"/>
    </source>
</evidence>
<evidence type="ECO:0000256" key="1">
    <source>
        <dbReference type="SAM" id="SignalP"/>
    </source>
</evidence>
<dbReference type="GeneID" id="96239279"/>
<evidence type="ECO:0000313" key="2">
    <source>
        <dbReference type="EMBL" id="NKY24846.1"/>
    </source>
</evidence>